<feature type="transmembrane region" description="Helical" evidence="1">
    <location>
        <begin position="54"/>
        <end position="75"/>
    </location>
</feature>
<evidence type="ECO:0000313" key="3">
    <source>
        <dbReference type="Proteomes" id="UP000000784"/>
    </source>
</evidence>
<protein>
    <submittedName>
        <fullName evidence="2">Uncharacterized protein</fullName>
    </submittedName>
</protein>
<keyword evidence="1" id="KW-0812">Transmembrane</keyword>
<keyword evidence="1" id="KW-1133">Transmembrane helix</keyword>
<sequence>MSCYFLPGTVKALLSGVAPLGIPLLFLAWMHVLWVVLTVVGIGILRGDARARPLLVVGLVAMIAAPALSGLEAAQGIVSKLIVYALLIWAVFTRGSSIYFAHRNAEAVHRHQADPQ</sequence>
<feature type="transmembrane region" description="Helical" evidence="1">
    <location>
        <begin position="20"/>
        <end position="42"/>
    </location>
</feature>
<gene>
    <name evidence="2" type="ordered locus">Daci_4509</name>
</gene>
<dbReference type="EMBL" id="CP000884">
    <property type="protein sequence ID" value="ABX37138.1"/>
    <property type="molecule type" value="Genomic_DNA"/>
</dbReference>
<dbReference type="KEGG" id="dac:Daci_4509"/>
<reference evidence="2 3" key="1">
    <citation type="journal article" date="2004" name="Appl. Environ. Microbiol.">
        <title>Mineralization of individual congeners of linear alkylbenzenesulfonate by defined pairs of heterotrophic bacteria.</title>
        <authorList>
            <person name="Schleheck D."/>
            <person name="Knepper T.P."/>
            <person name="Fischer K."/>
            <person name="Cook A.M."/>
        </authorList>
    </citation>
    <scope>NUCLEOTIDE SEQUENCE [LARGE SCALE GENOMIC DNA]</scope>
    <source>
        <strain evidence="3">DSM 14801 / SPH-1</strain>
    </source>
</reference>
<evidence type="ECO:0000256" key="1">
    <source>
        <dbReference type="SAM" id="Phobius"/>
    </source>
</evidence>
<reference evidence="3" key="2">
    <citation type="submission" date="2007-11" db="EMBL/GenBank/DDBJ databases">
        <title>Complete sequence of Delftia acidovorans DSM 14801 / SPH-1.</title>
        <authorList>
            <person name="Copeland A."/>
            <person name="Lucas S."/>
            <person name="Lapidus A."/>
            <person name="Barry K."/>
            <person name="Glavina del Rio T."/>
            <person name="Dalin E."/>
            <person name="Tice H."/>
            <person name="Pitluck S."/>
            <person name="Lowry S."/>
            <person name="Clum A."/>
            <person name="Schmutz J."/>
            <person name="Larimer F."/>
            <person name="Land M."/>
            <person name="Hauser L."/>
            <person name="Kyrpides N."/>
            <person name="Kim E."/>
            <person name="Schleheck D."/>
            <person name="Richardson P."/>
        </authorList>
    </citation>
    <scope>NUCLEOTIDE SEQUENCE [LARGE SCALE GENOMIC DNA]</scope>
    <source>
        <strain evidence="3">DSM 14801 / SPH-1</strain>
    </source>
</reference>
<dbReference type="AlphaFoldDB" id="A9C0R5"/>
<dbReference type="HOGENOM" id="CLU_2092811_0_0_4"/>
<dbReference type="Proteomes" id="UP000000784">
    <property type="component" value="Chromosome"/>
</dbReference>
<proteinExistence type="predicted"/>
<evidence type="ECO:0000313" key="2">
    <source>
        <dbReference type="EMBL" id="ABX37138.1"/>
    </source>
</evidence>
<keyword evidence="1" id="KW-0472">Membrane</keyword>
<feature type="transmembrane region" description="Helical" evidence="1">
    <location>
        <begin position="81"/>
        <end position="101"/>
    </location>
</feature>
<dbReference type="STRING" id="398578.Daci_4509"/>
<name>A9C0R5_DELAS</name>
<keyword evidence="3" id="KW-1185">Reference proteome</keyword>
<organism evidence="2 3">
    <name type="scientific">Delftia acidovorans (strain DSM 14801 / SPH-1)</name>
    <dbReference type="NCBI Taxonomy" id="398578"/>
    <lineage>
        <taxon>Bacteria</taxon>
        <taxon>Pseudomonadati</taxon>
        <taxon>Pseudomonadota</taxon>
        <taxon>Betaproteobacteria</taxon>
        <taxon>Burkholderiales</taxon>
        <taxon>Comamonadaceae</taxon>
        <taxon>Delftia</taxon>
    </lineage>
</organism>
<accession>A9C0R5</accession>